<evidence type="ECO:0000313" key="1">
    <source>
        <dbReference type="EMBL" id="MBH8572435.1"/>
    </source>
</evidence>
<gene>
    <name evidence="1" type="ORF">I8752_05175</name>
</gene>
<comment type="caution">
    <text evidence="1">The sequence shown here is derived from an EMBL/GenBank/DDBJ whole genome shotgun (WGS) entry which is preliminary data.</text>
</comment>
<protein>
    <submittedName>
        <fullName evidence="1">Uncharacterized protein</fullName>
    </submittedName>
</protein>
<keyword evidence="2" id="KW-1185">Reference proteome</keyword>
<accession>A0A8J7I2X2</accession>
<dbReference type="RefSeq" id="WP_214431258.1">
    <property type="nucleotide sequence ID" value="NZ_CAWPUQ010000024.1"/>
</dbReference>
<name>A0A8J7I2X2_9NOST</name>
<dbReference type="Proteomes" id="UP000662314">
    <property type="component" value="Unassembled WGS sequence"/>
</dbReference>
<dbReference type="AlphaFoldDB" id="A0A8J7I2X2"/>
<evidence type="ECO:0000313" key="2">
    <source>
        <dbReference type="Proteomes" id="UP000662314"/>
    </source>
</evidence>
<dbReference type="EMBL" id="JAECZA010000012">
    <property type="protein sequence ID" value="MBH8572435.1"/>
    <property type="molecule type" value="Genomic_DNA"/>
</dbReference>
<organism evidence="1 2">
    <name type="scientific">Dendronalium phyllosphericum CENA369</name>
    <dbReference type="NCBI Taxonomy" id="1725256"/>
    <lineage>
        <taxon>Bacteria</taxon>
        <taxon>Bacillati</taxon>
        <taxon>Cyanobacteriota</taxon>
        <taxon>Cyanophyceae</taxon>
        <taxon>Nostocales</taxon>
        <taxon>Nostocaceae</taxon>
        <taxon>Dendronalium</taxon>
        <taxon>Dendronalium phyllosphericum</taxon>
    </lineage>
</organism>
<sequence length="69" mass="7928">MNEKLDLRFGQKVYVSEPRMPQYGRLLTIYGSHHSPSLGIFLVCKDDQGNRLLLQPQELSASKPQRLKT</sequence>
<reference evidence="1 2" key="1">
    <citation type="journal article" date="2021" name="Int. J. Syst. Evol. Microbiol.">
        <title>Amazonocrinis nigriterrae gen. nov., sp. nov., Atlanticothrix silvestris gen. nov., sp. nov. and Dendronalium phyllosphericum gen. nov., sp. nov., nostocacean cyanobacteria from Brazilian environments.</title>
        <authorList>
            <person name="Alvarenga D.O."/>
            <person name="Andreote A.P.D."/>
            <person name="Branco L.H.Z."/>
            <person name="Delbaje E."/>
            <person name="Cruz R.B."/>
            <person name="Varani A.M."/>
            <person name="Fiore M.F."/>
        </authorList>
    </citation>
    <scope>NUCLEOTIDE SEQUENCE [LARGE SCALE GENOMIC DNA]</scope>
    <source>
        <strain evidence="1 2">CENA369</strain>
    </source>
</reference>
<proteinExistence type="predicted"/>